<dbReference type="EMBL" id="LKET01000029">
    <property type="protein sequence ID" value="KPU44676.1"/>
    <property type="molecule type" value="Genomic_DNA"/>
</dbReference>
<accession>A0A0P8X1I1</accession>
<comment type="caution">
    <text evidence="1">The sequence shown here is derived from an EMBL/GenBank/DDBJ whole genome shotgun (WGS) entry which is preliminary data.</text>
</comment>
<keyword evidence="2" id="KW-1185">Reference proteome</keyword>
<keyword evidence="1" id="KW-0966">Cell projection</keyword>
<evidence type="ECO:0000313" key="2">
    <source>
        <dbReference type="Proteomes" id="UP000050326"/>
    </source>
</evidence>
<dbReference type="AlphaFoldDB" id="A0A0P8X1I1"/>
<dbReference type="Pfam" id="PF03646">
    <property type="entry name" value="FlaG"/>
    <property type="match status" value="1"/>
</dbReference>
<dbReference type="Proteomes" id="UP000050326">
    <property type="component" value="Unassembled WGS sequence"/>
</dbReference>
<dbReference type="InterPro" id="IPR005186">
    <property type="entry name" value="FlaG"/>
</dbReference>
<dbReference type="PANTHER" id="PTHR37166:SF1">
    <property type="entry name" value="PROTEIN FLAG"/>
    <property type="match status" value="1"/>
</dbReference>
<proteinExistence type="predicted"/>
<dbReference type="SUPFAM" id="SSF160214">
    <property type="entry name" value="FlaG-like"/>
    <property type="match status" value="1"/>
</dbReference>
<reference evidence="1 2" key="1">
    <citation type="submission" date="2015-09" db="EMBL/GenBank/DDBJ databases">
        <title>Genome sequence of Oxobacter pfennigii DSM 3222.</title>
        <authorList>
            <person name="Poehlein A."/>
            <person name="Bengelsdorf F.R."/>
            <person name="Schiel-Bengelsdorf B."/>
            <person name="Duerre P."/>
            <person name="Daniel R."/>
        </authorList>
    </citation>
    <scope>NUCLEOTIDE SEQUENCE [LARGE SCALE GENOMIC DNA]</scope>
    <source>
        <strain evidence="1 2">DSM 3222</strain>
    </source>
</reference>
<dbReference type="InterPro" id="IPR035924">
    <property type="entry name" value="FlaG-like_sf"/>
</dbReference>
<gene>
    <name evidence="1" type="ORF">OXPF_17620</name>
</gene>
<dbReference type="OrthoDB" id="9799867at2"/>
<evidence type="ECO:0000313" key="1">
    <source>
        <dbReference type="EMBL" id="KPU44676.1"/>
    </source>
</evidence>
<dbReference type="RefSeq" id="WP_054874815.1">
    <property type="nucleotide sequence ID" value="NZ_LKET01000029.1"/>
</dbReference>
<keyword evidence="1" id="KW-0282">Flagellum</keyword>
<organism evidence="1 2">
    <name type="scientific">Oxobacter pfennigii</name>
    <dbReference type="NCBI Taxonomy" id="36849"/>
    <lineage>
        <taxon>Bacteria</taxon>
        <taxon>Bacillati</taxon>
        <taxon>Bacillota</taxon>
        <taxon>Clostridia</taxon>
        <taxon>Eubacteriales</taxon>
        <taxon>Clostridiaceae</taxon>
        <taxon>Oxobacter</taxon>
    </lineage>
</organism>
<dbReference type="Gene3D" id="3.30.160.170">
    <property type="entry name" value="FlaG-like"/>
    <property type="match status" value="1"/>
</dbReference>
<dbReference type="STRING" id="36849.OXPF_17620"/>
<name>A0A0P8X1I1_9CLOT</name>
<sequence length="115" mass="12854">MDINNVNSNGQAAVVRPIAGGAQKVPEVKREQIEIKHEFPGSNKDLEGAVKFVNKVLFKNNTHLKFQVHEVTNDIMVKIVDDATGDIVKEIPPEKLLDMVAKLWEIAGIIVDERR</sequence>
<keyword evidence="1" id="KW-0969">Cilium</keyword>
<protein>
    <submittedName>
        <fullName evidence="1">Flagellar protein FlaG</fullName>
    </submittedName>
</protein>
<dbReference type="PANTHER" id="PTHR37166">
    <property type="entry name" value="PROTEIN FLAG"/>
    <property type="match status" value="1"/>
</dbReference>